<feature type="compositionally biased region" description="Basic and acidic residues" evidence="1">
    <location>
        <begin position="8"/>
        <end position="29"/>
    </location>
</feature>
<comment type="caution">
    <text evidence="2">The sequence shown here is derived from an EMBL/GenBank/DDBJ whole genome shotgun (WGS) entry which is preliminary data.</text>
</comment>
<feature type="region of interest" description="Disordered" evidence="1">
    <location>
        <begin position="47"/>
        <end position="71"/>
    </location>
</feature>
<organism evidence="2 3">
    <name type="scientific">Grifola frondosa</name>
    <name type="common">Maitake</name>
    <name type="synonym">Polyporus frondosus</name>
    <dbReference type="NCBI Taxonomy" id="5627"/>
    <lineage>
        <taxon>Eukaryota</taxon>
        <taxon>Fungi</taxon>
        <taxon>Dikarya</taxon>
        <taxon>Basidiomycota</taxon>
        <taxon>Agaricomycotina</taxon>
        <taxon>Agaricomycetes</taxon>
        <taxon>Polyporales</taxon>
        <taxon>Grifolaceae</taxon>
        <taxon>Grifola</taxon>
    </lineage>
</organism>
<feature type="region of interest" description="Disordered" evidence="1">
    <location>
        <begin position="1"/>
        <end position="29"/>
    </location>
</feature>
<reference evidence="2 3" key="1">
    <citation type="submission" date="2016-03" db="EMBL/GenBank/DDBJ databases">
        <title>Whole genome sequencing of Grifola frondosa 9006-11.</title>
        <authorList>
            <person name="Min B."/>
            <person name="Park H."/>
            <person name="Kim J.-G."/>
            <person name="Cho H."/>
            <person name="Oh Y.-L."/>
            <person name="Kong W.-S."/>
            <person name="Choi I.-G."/>
        </authorList>
    </citation>
    <scope>NUCLEOTIDE SEQUENCE [LARGE SCALE GENOMIC DNA]</scope>
    <source>
        <strain evidence="2 3">9006-11</strain>
    </source>
</reference>
<protein>
    <submittedName>
        <fullName evidence="2">Uncharacterized protein</fullName>
    </submittedName>
</protein>
<name>A0A1C7M5W9_GRIFR</name>
<evidence type="ECO:0000313" key="3">
    <source>
        <dbReference type="Proteomes" id="UP000092993"/>
    </source>
</evidence>
<keyword evidence="3" id="KW-1185">Reference proteome</keyword>
<dbReference type="AlphaFoldDB" id="A0A1C7M5W9"/>
<accession>A0A1C7M5W9</accession>
<dbReference type="EMBL" id="LUGG01000009">
    <property type="protein sequence ID" value="OBZ72353.1"/>
    <property type="molecule type" value="Genomic_DNA"/>
</dbReference>
<evidence type="ECO:0000313" key="2">
    <source>
        <dbReference type="EMBL" id="OBZ72353.1"/>
    </source>
</evidence>
<proteinExistence type="predicted"/>
<gene>
    <name evidence="2" type="ORF">A0H81_07753</name>
</gene>
<sequence>MSTTNSGEPERAEAVSPAGREEKGEEEVRREFEDLCEMLRIVEEGMRGADNGPVASGSRVMLESEGEGQWEWDWGEEEEDVKLDMELDAVMWELFETYFAQKEGLVESEGEVVEGKVCLYMCALVAVC</sequence>
<dbReference type="Proteomes" id="UP000092993">
    <property type="component" value="Unassembled WGS sequence"/>
</dbReference>
<evidence type="ECO:0000256" key="1">
    <source>
        <dbReference type="SAM" id="MobiDB-lite"/>
    </source>
</evidence>